<evidence type="ECO:0000256" key="2">
    <source>
        <dbReference type="ARBA" id="ARBA00009063"/>
    </source>
</evidence>
<dbReference type="GO" id="GO:0006886">
    <property type="term" value="P:intracellular protein transport"/>
    <property type="evidence" value="ECO:0007669"/>
    <property type="project" value="TreeGrafter"/>
</dbReference>
<reference evidence="12" key="1">
    <citation type="journal article" date="2019" name="Plant J.">
        <title>Chlorella vulgaris genome assembly and annotation reveals the molecular basis for metabolic acclimation to high light conditions.</title>
        <authorList>
            <person name="Cecchin M."/>
            <person name="Marcolungo L."/>
            <person name="Rossato M."/>
            <person name="Girolomoni L."/>
            <person name="Cosentino E."/>
            <person name="Cuine S."/>
            <person name="Li-Beisson Y."/>
            <person name="Delledonne M."/>
            <person name="Ballottari M."/>
        </authorList>
    </citation>
    <scope>NUCLEOTIDE SEQUENCE</scope>
    <source>
        <strain evidence="12">211/11P</strain>
    </source>
</reference>
<dbReference type="GO" id="GO:0005484">
    <property type="term" value="F:SNAP receptor activity"/>
    <property type="evidence" value="ECO:0007669"/>
    <property type="project" value="TreeGrafter"/>
</dbReference>
<evidence type="ECO:0000256" key="3">
    <source>
        <dbReference type="ARBA" id="ARBA00022448"/>
    </source>
</evidence>
<keyword evidence="13" id="KW-1185">Reference proteome</keyword>
<dbReference type="AlphaFoldDB" id="A0A9D4TXD4"/>
<proteinExistence type="inferred from homology"/>
<dbReference type="PANTHER" id="PTHR19957">
    <property type="entry name" value="SYNTAXIN"/>
    <property type="match status" value="1"/>
</dbReference>
<name>A0A9D4TXD4_CHLVU</name>
<dbReference type="EMBL" id="SIDB01000002">
    <property type="protein sequence ID" value="KAI3436878.1"/>
    <property type="molecule type" value="Genomic_DNA"/>
</dbReference>
<dbReference type="Gene3D" id="1.20.58.70">
    <property type="match status" value="1"/>
</dbReference>
<dbReference type="InterPro" id="IPR000727">
    <property type="entry name" value="T_SNARE_dom"/>
</dbReference>
<dbReference type="GO" id="GO:0006906">
    <property type="term" value="P:vesicle fusion"/>
    <property type="evidence" value="ECO:0007669"/>
    <property type="project" value="TreeGrafter"/>
</dbReference>
<evidence type="ECO:0000313" key="12">
    <source>
        <dbReference type="EMBL" id="KAI3436878.1"/>
    </source>
</evidence>
<evidence type="ECO:0000256" key="1">
    <source>
        <dbReference type="ARBA" id="ARBA00004211"/>
    </source>
</evidence>
<dbReference type="Pfam" id="PF11416">
    <property type="entry name" value="Syntaxin-5_N"/>
    <property type="match status" value="1"/>
</dbReference>
<evidence type="ECO:0000259" key="11">
    <source>
        <dbReference type="PROSITE" id="PS50192"/>
    </source>
</evidence>
<feature type="region of interest" description="Disordered" evidence="9">
    <location>
        <begin position="27"/>
        <end position="46"/>
    </location>
</feature>
<dbReference type="GO" id="GO:0006888">
    <property type="term" value="P:endoplasmic reticulum to Golgi vesicle-mediated transport"/>
    <property type="evidence" value="ECO:0007669"/>
    <property type="project" value="TreeGrafter"/>
</dbReference>
<evidence type="ECO:0000256" key="4">
    <source>
        <dbReference type="ARBA" id="ARBA00022692"/>
    </source>
</evidence>
<dbReference type="OrthoDB" id="421009at2759"/>
<dbReference type="GO" id="GO:0031201">
    <property type="term" value="C:SNARE complex"/>
    <property type="evidence" value="ECO:0007669"/>
    <property type="project" value="TreeGrafter"/>
</dbReference>
<dbReference type="GO" id="GO:0000139">
    <property type="term" value="C:Golgi membrane"/>
    <property type="evidence" value="ECO:0007669"/>
    <property type="project" value="TreeGrafter"/>
</dbReference>
<evidence type="ECO:0000256" key="6">
    <source>
        <dbReference type="ARBA" id="ARBA00022989"/>
    </source>
</evidence>
<dbReference type="Pfam" id="PF05739">
    <property type="entry name" value="SNARE"/>
    <property type="match status" value="1"/>
</dbReference>
<organism evidence="12 13">
    <name type="scientific">Chlorella vulgaris</name>
    <name type="common">Green alga</name>
    <dbReference type="NCBI Taxonomy" id="3077"/>
    <lineage>
        <taxon>Eukaryota</taxon>
        <taxon>Viridiplantae</taxon>
        <taxon>Chlorophyta</taxon>
        <taxon>core chlorophytes</taxon>
        <taxon>Trebouxiophyceae</taxon>
        <taxon>Chlorellales</taxon>
        <taxon>Chlorellaceae</taxon>
        <taxon>Chlorella clade</taxon>
        <taxon>Chlorella</taxon>
    </lineage>
</organism>
<dbReference type="PROSITE" id="PS50192">
    <property type="entry name" value="T_SNARE"/>
    <property type="match status" value="1"/>
</dbReference>
<keyword evidence="8 10" id="KW-0472">Membrane</keyword>
<comment type="caution">
    <text evidence="12">The sequence shown here is derived from an EMBL/GenBank/DDBJ whole genome shotgun (WGS) entry which is preliminary data.</text>
</comment>
<keyword evidence="6 10" id="KW-1133">Transmembrane helix</keyword>
<dbReference type="InterPro" id="IPR045242">
    <property type="entry name" value="Syntaxin"/>
</dbReference>
<evidence type="ECO:0000256" key="8">
    <source>
        <dbReference type="ARBA" id="ARBA00023136"/>
    </source>
</evidence>
<keyword evidence="5" id="KW-0653">Protein transport</keyword>
<comment type="subcellular location">
    <subcellularLocation>
        <location evidence="1">Membrane</location>
        <topology evidence="1">Single-pass type IV membrane protein</topology>
    </subcellularLocation>
</comment>
<evidence type="ECO:0000256" key="7">
    <source>
        <dbReference type="ARBA" id="ARBA00023054"/>
    </source>
</evidence>
<comment type="similarity">
    <text evidence="2">Belongs to the syntaxin family.</text>
</comment>
<keyword evidence="4 10" id="KW-0812">Transmembrane</keyword>
<dbReference type="PANTHER" id="PTHR19957:SF3">
    <property type="entry name" value="SYNTAXIN-5"/>
    <property type="match status" value="1"/>
</dbReference>
<evidence type="ECO:0000256" key="5">
    <source>
        <dbReference type="ARBA" id="ARBA00022927"/>
    </source>
</evidence>
<evidence type="ECO:0000256" key="10">
    <source>
        <dbReference type="SAM" id="Phobius"/>
    </source>
</evidence>
<feature type="region of interest" description="Disordered" evidence="9">
    <location>
        <begin position="166"/>
        <end position="223"/>
    </location>
</feature>
<feature type="transmembrane region" description="Helical" evidence="10">
    <location>
        <begin position="304"/>
        <end position="323"/>
    </location>
</feature>
<dbReference type="GO" id="GO:0000149">
    <property type="term" value="F:SNARE binding"/>
    <property type="evidence" value="ECO:0007669"/>
    <property type="project" value="TreeGrafter"/>
</dbReference>
<evidence type="ECO:0000313" key="13">
    <source>
        <dbReference type="Proteomes" id="UP001055712"/>
    </source>
</evidence>
<dbReference type="GO" id="GO:0048278">
    <property type="term" value="P:vesicle docking"/>
    <property type="evidence" value="ECO:0007669"/>
    <property type="project" value="TreeGrafter"/>
</dbReference>
<keyword evidence="7" id="KW-0175">Coiled coil</keyword>
<keyword evidence="3" id="KW-0813">Transport</keyword>
<reference evidence="12" key="2">
    <citation type="submission" date="2020-11" db="EMBL/GenBank/DDBJ databases">
        <authorList>
            <person name="Cecchin M."/>
            <person name="Marcolungo L."/>
            <person name="Rossato M."/>
            <person name="Girolomoni L."/>
            <person name="Cosentino E."/>
            <person name="Cuine S."/>
            <person name="Li-Beisson Y."/>
            <person name="Delledonne M."/>
            <person name="Ballottari M."/>
        </authorList>
    </citation>
    <scope>NUCLEOTIDE SEQUENCE</scope>
    <source>
        <strain evidence="12">211/11P</strain>
        <tissue evidence="12">Whole cell</tissue>
    </source>
</reference>
<sequence>MFSSASSSVRDRTPEFQQIVARLQQLQGVPSTSGRDAVPAAPGASQSEFARRAANIGLGIHSTSQKLQKLAQLARRTSMFDDPAEEINELSTVVKQDIQALNQAISDLQTFSGGGPNKQSADHSHTVVDNLRSRLKDATQQFKDVLTSRTDSLKAHQERKSMFTAQADGGANGSRQPLFSPPGASFLPPNARNPLGQPAVRGGLQGGGETAPLLGGGGGGQQQQALMVPQQDQYLSSRADALHQVESTIVELGSIFQQLAHMVHEQGEMAMRIDENVDDTLANVDAGQTQLLKYLNAISGNRMLALKCLGVLFIFLMFFIVFIA</sequence>
<dbReference type="InterPro" id="IPR021538">
    <property type="entry name" value="Syntaxin-5_N"/>
</dbReference>
<feature type="domain" description="T-SNARE coiled-coil homology" evidence="11">
    <location>
        <begin position="232"/>
        <end position="294"/>
    </location>
</feature>
<feature type="compositionally biased region" description="Gly residues" evidence="9">
    <location>
        <begin position="203"/>
        <end position="221"/>
    </location>
</feature>
<dbReference type="SMART" id="SM00397">
    <property type="entry name" value="t_SNARE"/>
    <property type="match status" value="1"/>
</dbReference>
<dbReference type="SUPFAM" id="SSF47661">
    <property type="entry name" value="t-snare proteins"/>
    <property type="match status" value="1"/>
</dbReference>
<dbReference type="CDD" id="cd15844">
    <property type="entry name" value="SNARE_syntaxin5"/>
    <property type="match status" value="1"/>
</dbReference>
<dbReference type="InterPro" id="IPR010989">
    <property type="entry name" value="SNARE"/>
</dbReference>
<evidence type="ECO:0000256" key="9">
    <source>
        <dbReference type="SAM" id="MobiDB-lite"/>
    </source>
</evidence>
<dbReference type="Proteomes" id="UP001055712">
    <property type="component" value="Unassembled WGS sequence"/>
</dbReference>
<accession>A0A9D4TXD4</accession>
<protein>
    <recommendedName>
        <fullName evidence="11">t-SNARE coiled-coil homology domain-containing protein</fullName>
    </recommendedName>
</protein>
<gene>
    <name evidence="12" type="ORF">D9Q98_006286</name>
</gene>